<feature type="transmembrane region" description="Helical" evidence="14">
    <location>
        <begin position="238"/>
        <end position="262"/>
    </location>
</feature>
<dbReference type="InterPro" id="IPR001734">
    <property type="entry name" value="Na/solute_symporter"/>
</dbReference>
<evidence type="ECO:0000256" key="7">
    <source>
        <dbReference type="ARBA" id="ARBA00022989"/>
    </source>
</evidence>
<keyword evidence="7 14" id="KW-1133">Transmembrane helix</keyword>
<comment type="catalytic activity">
    <reaction evidence="12">
        <text>L-proline(in) + Na(+)(in) = L-proline(out) + Na(+)(out)</text>
        <dbReference type="Rhea" id="RHEA:28967"/>
        <dbReference type="ChEBI" id="CHEBI:29101"/>
        <dbReference type="ChEBI" id="CHEBI:60039"/>
    </reaction>
</comment>
<dbReference type="GO" id="GO:0005886">
    <property type="term" value="C:plasma membrane"/>
    <property type="evidence" value="ECO:0007669"/>
    <property type="project" value="UniProtKB-SubCell"/>
</dbReference>
<dbReference type="Proteomes" id="UP000269573">
    <property type="component" value="Unassembled WGS sequence"/>
</dbReference>
<reference evidence="15 16" key="1">
    <citation type="submission" date="2018-10" db="EMBL/GenBank/DDBJ databases">
        <title>Phylogenomics of Brevibacillus.</title>
        <authorList>
            <person name="Dunlap C."/>
        </authorList>
    </citation>
    <scope>NUCLEOTIDE SEQUENCE [LARGE SCALE GENOMIC DNA]</scope>
    <source>
        <strain evidence="15 16">JCM 15774</strain>
    </source>
</reference>
<feature type="transmembrane region" description="Helical" evidence="14">
    <location>
        <begin position="331"/>
        <end position="351"/>
    </location>
</feature>
<keyword evidence="4" id="KW-1003">Cell membrane</keyword>
<dbReference type="PANTHER" id="PTHR48086:SF3">
    <property type="entry name" value="SODIUM_PROLINE SYMPORTER"/>
    <property type="match status" value="1"/>
</dbReference>
<proteinExistence type="inferred from homology"/>
<feature type="transmembrane region" description="Helical" evidence="14">
    <location>
        <begin position="157"/>
        <end position="175"/>
    </location>
</feature>
<feature type="transmembrane region" description="Helical" evidence="14">
    <location>
        <begin position="201"/>
        <end position="218"/>
    </location>
</feature>
<keyword evidence="5 14" id="KW-0812">Transmembrane</keyword>
<evidence type="ECO:0000256" key="1">
    <source>
        <dbReference type="ARBA" id="ARBA00004651"/>
    </source>
</evidence>
<dbReference type="GO" id="GO:0015293">
    <property type="term" value="F:symporter activity"/>
    <property type="evidence" value="ECO:0007669"/>
    <property type="project" value="UniProtKB-KW"/>
</dbReference>
<dbReference type="PANTHER" id="PTHR48086">
    <property type="entry name" value="SODIUM/PROLINE SYMPORTER-RELATED"/>
    <property type="match status" value="1"/>
</dbReference>
<feature type="transmembrane region" description="Helical" evidence="14">
    <location>
        <begin position="89"/>
        <end position="110"/>
    </location>
</feature>
<accession>A0A3M8D9Q6</accession>
<evidence type="ECO:0000256" key="13">
    <source>
        <dbReference type="RuleBase" id="RU362091"/>
    </source>
</evidence>
<evidence type="ECO:0000313" key="16">
    <source>
        <dbReference type="Proteomes" id="UP000269573"/>
    </source>
</evidence>
<evidence type="ECO:0000313" key="15">
    <source>
        <dbReference type="EMBL" id="RNB84077.1"/>
    </source>
</evidence>
<feature type="transmembrane region" description="Helical" evidence="14">
    <location>
        <begin position="385"/>
        <end position="404"/>
    </location>
</feature>
<sequence length="441" mass="48754">MTYQSFREYVLGAFHIGIGLGVVSILARWVTGNTIFGSPEALVKYGMFGGIGFSLMGAFALIAFGWLGRKVRSDLSGGMTIGDYMRSKLHPFGYWAMIAILLITSIEGMFVQGMAGGVLLNILFGLPIPLGLLCFFIFCVLFAGIGGIRTIHRFANVQIVITFATAILIPVYFFIGKGVEHVFNGLRLYHPYLLVLNNHEGMLFIVTGVLIGFGQVFVDQATWQRLYMMEEKKVVPTFLLSGLIFATIPLAFSAMIFIVLFSGGFHDIFSLLFELVRKIDTLFLLVLFVLCSFGAITSAFGAGLHSMISLMVNNVYQLFRPEASERQKIRLGYTLAIVTGAVSFCLTMYFTPTLLDLLFFFGIIYASLFLPVIVIILTRGRASNFIIISAIAGLASGYISRLYVDNMKAIWVASSVTALVLLLYLCIASVHKHYMRTKART</sequence>
<dbReference type="GO" id="GO:0006814">
    <property type="term" value="P:sodium ion transport"/>
    <property type="evidence" value="ECO:0007669"/>
    <property type="project" value="UniProtKB-KW"/>
</dbReference>
<feature type="transmembrane region" description="Helical" evidence="14">
    <location>
        <begin position="122"/>
        <end position="145"/>
    </location>
</feature>
<evidence type="ECO:0000256" key="14">
    <source>
        <dbReference type="SAM" id="Phobius"/>
    </source>
</evidence>
<feature type="transmembrane region" description="Helical" evidence="14">
    <location>
        <begin position="410"/>
        <end position="430"/>
    </location>
</feature>
<feature type="transmembrane region" description="Helical" evidence="14">
    <location>
        <begin position="9"/>
        <end position="30"/>
    </location>
</feature>
<dbReference type="RefSeq" id="WP_122924570.1">
    <property type="nucleotide sequence ID" value="NZ_RHHU01000010.1"/>
</dbReference>
<dbReference type="EMBL" id="RHHU01000010">
    <property type="protein sequence ID" value="RNB84077.1"/>
    <property type="molecule type" value="Genomic_DNA"/>
</dbReference>
<keyword evidence="11" id="KW-0739">Sodium transport</keyword>
<protein>
    <submittedName>
        <fullName evidence="15">Transporter</fullName>
    </submittedName>
</protein>
<comment type="similarity">
    <text evidence="2 13">Belongs to the sodium:solute symporter (SSF) (TC 2.A.21) family.</text>
</comment>
<keyword evidence="10 14" id="KW-0472">Membrane</keyword>
<dbReference type="AlphaFoldDB" id="A0A3M8D9Q6"/>
<evidence type="ECO:0000256" key="10">
    <source>
        <dbReference type="ARBA" id="ARBA00023136"/>
    </source>
</evidence>
<name>A0A3M8D9Q6_9BACL</name>
<keyword evidence="9" id="KW-0406">Ion transport</keyword>
<keyword evidence="16" id="KW-1185">Reference proteome</keyword>
<comment type="caution">
    <text evidence="15">The sequence shown here is derived from an EMBL/GenBank/DDBJ whole genome shotgun (WGS) entry which is preliminary data.</text>
</comment>
<keyword evidence="8" id="KW-0915">Sodium</keyword>
<evidence type="ECO:0000256" key="9">
    <source>
        <dbReference type="ARBA" id="ARBA00023065"/>
    </source>
</evidence>
<comment type="subcellular location">
    <subcellularLocation>
        <location evidence="1">Cell membrane</location>
        <topology evidence="1">Multi-pass membrane protein</topology>
    </subcellularLocation>
</comment>
<organism evidence="15 16">
    <name type="scientific">Brevibacillus nitrificans</name>
    <dbReference type="NCBI Taxonomy" id="651560"/>
    <lineage>
        <taxon>Bacteria</taxon>
        <taxon>Bacillati</taxon>
        <taxon>Bacillota</taxon>
        <taxon>Bacilli</taxon>
        <taxon>Bacillales</taxon>
        <taxon>Paenibacillaceae</taxon>
        <taxon>Brevibacillus</taxon>
    </lineage>
</organism>
<evidence type="ECO:0000256" key="11">
    <source>
        <dbReference type="ARBA" id="ARBA00023201"/>
    </source>
</evidence>
<evidence type="ECO:0000256" key="5">
    <source>
        <dbReference type="ARBA" id="ARBA00022692"/>
    </source>
</evidence>
<dbReference type="Pfam" id="PF00474">
    <property type="entry name" value="SSF"/>
    <property type="match status" value="1"/>
</dbReference>
<evidence type="ECO:0000256" key="6">
    <source>
        <dbReference type="ARBA" id="ARBA00022847"/>
    </source>
</evidence>
<dbReference type="InterPro" id="IPR050277">
    <property type="entry name" value="Sodium:Solute_Symporter"/>
</dbReference>
<dbReference type="InterPro" id="IPR038377">
    <property type="entry name" value="Na/Glc_symporter_sf"/>
</dbReference>
<dbReference type="Gene3D" id="1.20.1730.10">
    <property type="entry name" value="Sodium/glucose cotransporter"/>
    <property type="match status" value="1"/>
</dbReference>
<feature type="transmembrane region" description="Helical" evidence="14">
    <location>
        <begin position="42"/>
        <end position="68"/>
    </location>
</feature>
<evidence type="ECO:0000256" key="12">
    <source>
        <dbReference type="ARBA" id="ARBA00033708"/>
    </source>
</evidence>
<evidence type="ECO:0000256" key="2">
    <source>
        <dbReference type="ARBA" id="ARBA00006434"/>
    </source>
</evidence>
<feature type="transmembrane region" description="Helical" evidence="14">
    <location>
        <begin position="357"/>
        <end position="378"/>
    </location>
</feature>
<evidence type="ECO:0000256" key="8">
    <source>
        <dbReference type="ARBA" id="ARBA00023053"/>
    </source>
</evidence>
<gene>
    <name evidence="15" type="ORF">EDM59_16350</name>
</gene>
<keyword evidence="3" id="KW-0813">Transport</keyword>
<feature type="transmembrane region" description="Helical" evidence="14">
    <location>
        <begin position="282"/>
        <end position="310"/>
    </location>
</feature>
<keyword evidence="6" id="KW-0769">Symport</keyword>
<evidence type="ECO:0000256" key="3">
    <source>
        <dbReference type="ARBA" id="ARBA00022448"/>
    </source>
</evidence>
<dbReference type="PROSITE" id="PS50283">
    <property type="entry name" value="NA_SOLUT_SYMP_3"/>
    <property type="match status" value="1"/>
</dbReference>
<evidence type="ECO:0000256" key="4">
    <source>
        <dbReference type="ARBA" id="ARBA00022475"/>
    </source>
</evidence>